<dbReference type="AlphaFoldDB" id="A0A0C1MUX8"/>
<evidence type="ECO:0000313" key="4">
    <source>
        <dbReference type="EMBL" id="KID58723.1"/>
    </source>
</evidence>
<comment type="caution">
    <text evidence="4">The sequence shown here is derived from an EMBL/GenBank/DDBJ whole genome shotgun (WGS) entry which is preliminary data.</text>
</comment>
<dbReference type="RefSeq" id="WP_039607892.1">
    <property type="nucleotide sequence ID" value="NZ_JWIC01000003.1"/>
</dbReference>
<evidence type="ECO:0000313" key="5">
    <source>
        <dbReference type="Proteomes" id="UP000031327"/>
    </source>
</evidence>
<feature type="chain" id="PRO_5002136130" description="Outer membrane protein beta-barrel domain-containing protein" evidence="2">
    <location>
        <begin position="22"/>
        <end position="214"/>
    </location>
</feature>
<evidence type="ECO:0000256" key="2">
    <source>
        <dbReference type="SAM" id="SignalP"/>
    </source>
</evidence>
<dbReference type="OrthoDB" id="6101900at2"/>
<dbReference type="InterPro" id="IPR027385">
    <property type="entry name" value="Beta-barrel_OMP"/>
</dbReference>
<name>A0A0C1MUX8_9GAMM</name>
<keyword evidence="1 2" id="KW-0732">Signal</keyword>
<dbReference type="EMBL" id="JWIC01000003">
    <property type="protein sequence ID" value="KID58723.1"/>
    <property type="molecule type" value="Genomic_DNA"/>
</dbReference>
<feature type="domain" description="Outer membrane protein beta-barrel" evidence="3">
    <location>
        <begin position="20"/>
        <end position="214"/>
    </location>
</feature>
<reference evidence="4 5" key="1">
    <citation type="submission" date="2014-12" db="EMBL/GenBank/DDBJ databases">
        <title>Draft Genome Sequence of Pseudoalteromonas luteoviolacea HI1.</title>
        <authorList>
            <person name="Asahina A.Y."/>
            <person name="Hadfield M.G."/>
        </authorList>
    </citation>
    <scope>NUCLEOTIDE SEQUENCE [LARGE SCALE GENOMIC DNA]</scope>
    <source>
        <strain evidence="4 5">HI1</strain>
    </source>
</reference>
<protein>
    <recommendedName>
        <fullName evidence="3">Outer membrane protein beta-barrel domain-containing protein</fullName>
    </recommendedName>
</protein>
<organism evidence="4 5">
    <name type="scientific">Pseudoalteromonas luteoviolacea</name>
    <dbReference type="NCBI Taxonomy" id="43657"/>
    <lineage>
        <taxon>Bacteria</taxon>
        <taxon>Pseudomonadati</taxon>
        <taxon>Pseudomonadota</taxon>
        <taxon>Gammaproteobacteria</taxon>
        <taxon>Alteromonadales</taxon>
        <taxon>Pseudoalteromonadaceae</taxon>
        <taxon>Pseudoalteromonas</taxon>
    </lineage>
</organism>
<dbReference type="Gene3D" id="2.40.160.20">
    <property type="match status" value="1"/>
</dbReference>
<dbReference type="InterPro" id="IPR011250">
    <property type="entry name" value="OMP/PagP_B-barrel"/>
</dbReference>
<evidence type="ECO:0000259" key="3">
    <source>
        <dbReference type="Pfam" id="PF13505"/>
    </source>
</evidence>
<dbReference type="Pfam" id="PF13505">
    <property type="entry name" value="OMP_b-brl"/>
    <property type="match status" value="1"/>
</dbReference>
<proteinExistence type="predicted"/>
<gene>
    <name evidence="4" type="ORF">JF50_02315</name>
</gene>
<dbReference type="SUPFAM" id="SSF56925">
    <property type="entry name" value="OMPA-like"/>
    <property type="match status" value="1"/>
</dbReference>
<accession>A0A0C1MUX8</accession>
<dbReference type="Proteomes" id="UP000031327">
    <property type="component" value="Unassembled WGS sequence"/>
</dbReference>
<sequence>MNIKLLSFGCCCLVLSPICSAKHDWFVRPYIGLSQMSDMTLVAQNVESQTGNSDIQLDGGFVSGLGVGYVVHNNLAIELAWEYRSNESTTSLPSINSPYEGNIASNLFFLNTYYVFNTPSSWQPYIGAGVSWAQEVDIDLEEQGAERSYSSDGDTGYQVFAGMLFKVDDTWSWQGEVRYGQMKDITLNAESGTGEFNNLDYDTLTLQLSAVYHF</sequence>
<evidence type="ECO:0000256" key="1">
    <source>
        <dbReference type="ARBA" id="ARBA00022729"/>
    </source>
</evidence>
<feature type="signal peptide" evidence="2">
    <location>
        <begin position="1"/>
        <end position="21"/>
    </location>
</feature>